<sequence>PGPAASPARPRGPLPAAAPRAGRRTPRLAAPRSAPPRSAPPAPARGLGRASLRDAAVPAFRPPPHSRSDWIGPPDRRSNLRPIVFHVPPDESRRERRLRELRQDTQAWNQRFWAQQNVAFQQVSAPRGPGSPRARGQRTTLNAEEMADFYKDFLSKNFRKHMRYNRDWYKRNFAITFLMGQVALERALRWLRWKKKNLGN</sequence>
<protein>
    <submittedName>
        <fullName evidence="8">Cytochrome c oxidase assembly factor 8</fullName>
    </submittedName>
</protein>
<keyword evidence="9" id="KW-1185">Reference proteome</keyword>
<evidence type="ECO:0000256" key="2">
    <source>
        <dbReference type="ARBA" id="ARBA00005453"/>
    </source>
</evidence>
<dbReference type="PANTHER" id="PTHR31107:SF2">
    <property type="entry name" value="CYTOCHROME C OXIDASE ASSEMBLY FACTOR 8"/>
    <property type="match status" value="1"/>
</dbReference>
<reference evidence="8" key="2">
    <citation type="submission" date="2025-09" db="UniProtKB">
        <authorList>
            <consortium name="Ensembl"/>
        </authorList>
    </citation>
    <scope>IDENTIFICATION</scope>
</reference>
<keyword evidence="3" id="KW-0999">Mitochondrion inner membrane</keyword>
<dbReference type="Ensembl" id="ENSNPET00000005052.1">
    <property type="protein sequence ID" value="ENSNPEP00000004926.1"/>
    <property type="gene ID" value="ENSNPEG00000003755.1"/>
</dbReference>
<dbReference type="InterPro" id="IPR018796">
    <property type="entry name" value="COA8"/>
</dbReference>
<evidence type="ECO:0000256" key="1">
    <source>
        <dbReference type="ARBA" id="ARBA00004443"/>
    </source>
</evidence>
<dbReference type="GO" id="GO:0005743">
    <property type="term" value="C:mitochondrial inner membrane"/>
    <property type="evidence" value="ECO:0007669"/>
    <property type="project" value="UniProtKB-SubCell"/>
</dbReference>
<evidence type="ECO:0000256" key="6">
    <source>
        <dbReference type="ARBA" id="ARBA00023136"/>
    </source>
</evidence>
<reference evidence="8" key="1">
    <citation type="submission" date="2025-08" db="UniProtKB">
        <authorList>
            <consortium name="Ensembl"/>
        </authorList>
    </citation>
    <scope>IDENTIFICATION</scope>
</reference>
<dbReference type="Pfam" id="PF10231">
    <property type="entry name" value="COA8"/>
    <property type="match status" value="1"/>
</dbReference>
<evidence type="ECO:0000256" key="3">
    <source>
        <dbReference type="ARBA" id="ARBA00022792"/>
    </source>
</evidence>
<comment type="subcellular location">
    <subcellularLocation>
        <location evidence="1">Mitochondrion inner membrane</location>
        <topology evidence="1">Peripheral membrane protein</topology>
        <orientation evidence="1">Matrix side</orientation>
    </subcellularLocation>
</comment>
<evidence type="ECO:0000256" key="4">
    <source>
        <dbReference type="ARBA" id="ARBA00022946"/>
    </source>
</evidence>
<dbReference type="GO" id="GO:0097193">
    <property type="term" value="P:intrinsic apoptotic signaling pathway"/>
    <property type="evidence" value="ECO:0007669"/>
    <property type="project" value="InterPro"/>
</dbReference>
<evidence type="ECO:0000313" key="9">
    <source>
        <dbReference type="Proteomes" id="UP000694420"/>
    </source>
</evidence>
<dbReference type="Proteomes" id="UP000694420">
    <property type="component" value="Unplaced"/>
</dbReference>
<organism evidence="8 9">
    <name type="scientific">Nothoprocta perdicaria</name>
    <name type="common">Chilean tinamou</name>
    <name type="synonym">Crypturus perdicarius</name>
    <dbReference type="NCBI Taxonomy" id="30464"/>
    <lineage>
        <taxon>Eukaryota</taxon>
        <taxon>Metazoa</taxon>
        <taxon>Chordata</taxon>
        <taxon>Craniata</taxon>
        <taxon>Vertebrata</taxon>
        <taxon>Euteleostomi</taxon>
        <taxon>Archelosauria</taxon>
        <taxon>Archosauria</taxon>
        <taxon>Dinosauria</taxon>
        <taxon>Saurischia</taxon>
        <taxon>Theropoda</taxon>
        <taxon>Coelurosauria</taxon>
        <taxon>Aves</taxon>
        <taxon>Palaeognathae</taxon>
        <taxon>Tinamiformes</taxon>
        <taxon>Tinamidae</taxon>
        <taxon>Nothoprocta</taxon>
    </lineage>
</organism>
<feature type="region of interest" description="Disordered" evidence="7">
    <location>
        <begin position="1"/>
        <end position="82"/>
    </location>
</feature>
<name>A0A8C6YY15_NOTPE</name>
<keyword evidence="6" id="KW-0472">Membrane</keyword>
<evidence type="ECO:0000256" key="7">
    <source>
        <dbReference type="SAM" id="MobiDB-lite"/>
    </source>
</evidence>
<dbReference type="AlphaFoldDB" id="A0A8C6YY15"/>
<proteinExistence type="inferred from homology"/>
<feature type="compositionally biased region" description="Pro residues" evidence="7">
    <location>
        <begin position="33"/>
        <end position="43"/>
    </location>
</feature>
<keyword evidence="4" id="KW-0809">Transit peptide</keyword>
<dbReference type="PANTHER" id="PTHR31107">
    <property type="entry name" value="APOPTOGENIC PROTEIN 1, MITOCHONDRIAL"/>
    <property type="match status" value="1"/>
</dbReference>
<feature type="compositionally biased region" description="Low complexity" evidence="7">
    <location>
        <begin position="1"/>
        <end position="20"/>
    </location>
</feature>
<evidence type="ECO:0000313" key="8">
    <source>
        <dbReference type="Ensembl" id="ENSNPEP00000004926.1"/>
    </source>
</evidence>
<keyword evidence="5" id="KW-0496">Mitochondrion</keyword>
<comment type="similarity">
    <text evidence="2">Belongs to the COA8 family.</text>
</comment>
<evidence type="ECO:0000256" key="5">
    <source>
        <dbReference type="ARBA" id="ARBA00023128"/>
    </source>
</evidence>
<accession>A0A8C6YY15</accession>